<keyword evidence="2" id="KW-0472">Membrane</keyword>
<sequence>MMKKFLTFIALTIIASAGLRAEVAFKVKAPERVMVGEQFYITYSVVDGNPSLRSLRVPEIPGCKLLYGPSESRSQSYEMINGRTRSNSRVDYTYVYRAEKEGAVTIGEASVEADGRQLSTSRRKLTIVANSQSSSSGQGNAGNGTPAVNIDDISTQSSDRTVQSDDVFVRIILNKSTAYEQEAIECTIKLYTKYSISSFMPTKQPSFDGFLIEEVPIQAQLNEVENYRGQNYMTALLKRCIIFPQKSGRLTINSGNYDISVVQYDNVNMGFFNVRTPQERDIKVSSNSASIEIKSLPSPQPEGFSGAVGTFTIDSRLVGNSFRTNDPATLIYTVTGTGNIKYVKEPEIDFPSEFELYNPHTDYDTRVNGSNVSGTMTVEYTFVPQATGQFKIGSDRFVYFNPSNGQYVTLSTPVYDIKVAQGTSAAASAEQKDIESKNTDILHIKTGDKHPAMHRNYVIGTWWYWALMVLMVAGVAGAALARGKRARMASDEKGTRLIKANKVARRRLKLAKHLSETGQDEKFHEEILKAIWGYLSDKLGIPASQLTRENIMTVLADAGAPEEVRANLGEVLDDCEMARYSPADTRPSTSDIYRKASQAINSMENIKFRK</sequence>
<feature type="compositionally biased region" description="Low complexity" evidence="1">
    <location>
        <begin position="129"/>
        <end position="138"/>
    </location>
</feature>
<dbReference type="PANTHER" id="PTHR40940:SF2">
    <property type="entry name" value="BATD"/>
    <property type="match status" value="1"/>
</dbReference>
<dbReference type="AlphaFoldDB" id="A0A2V1IXK6"/>
<evidence type="ECO:0000256" key="2">
    <source>
        <dbReference type="SAM" id="Phobius"/>
    </source>
</evidence>
<dbReference type="RefSeq" id="WP_107034873.1">
    <property type="nucleotide sequence ID" value="NZ_CAOMZA010000013.1"/>
</dbReference>
<evidence type="ECO:0000313" key="5">
    <source>
        <dbReference type="Proteomes" id="UP000244925"/>
    </source>
</evidence>
<evidence type="ECO:0000256" key="3">
    <source>
        <dbReference type="SAM" id="SignalP"/>
    </source>
</evidence>
<dbReference type="Pfam" id="PF13584">
    <property type="entry name" value="BatD"/>
    <property type="match status" value="2"/>
</dbReference>
<keyword evidence="3" id="KW-0732">Signal</keyword>
<feature type="region of interest" description="Disordered" evidence="1">
    <location>
        <begin position="128"/>
        <end position="157"/>
    </location>
</feature>
<name>A0A2V1IXK6_9BACT</name>
<organism evidence="4 5">
    <name type="scientific">Paramuribaculum intestinale</name>
    <dbReference type="NCBI Taxonomy" id="2094151"/>
    <lineage>
        <taxon>Bacteria</taxon>
        <taxon>Pseudomonadati</taxon>
        <taxon>Bacteroidota</taxon>
        <taxon>Bacteroidia</taxon>
        <taxon>Bacteroidales</taxon>
        <taxon>Muribaculaceae</taxon>
        <taxon>Paramuribaculum</taxon>
    </lineage>
</organism>
<proteinExistence type="predicted"/>
<evidence type="ECO:0000313" key="4">
    <source>
        <dbReference type="EMBL" id="PWB09821.1"/>
    </source>
</evidence>
<dbReference type="PANTHER" id="PTHR40940">
    <property type="entry name" value="PROTEIN BATD-RELATED"/>
    <property type="match status" value="1"/>
</dbReference>
<feature type="transmembrane region" description="Helical" evidence="2">
    <location>
        <begin position="462"/>
        <end position="481"/>
    </location>
</feature>
<keyword evidence="5" id="KW-1185">Reference proteome</keyword>
<dbReference type="Proteomes" id="UP000244925">
    <property type="component" value="Unassembled WGS sequence"/>
</dbReference>
<accession>A0A2V1IXK6</accession>
<feature type="chain" id="PRO_5016124936" evidence="3">
    <location>
        <begin position="22"/>
        <end position="610"/>
    </location>
</feature>
<keyword evidence="2" id="KW-0812">Transmembrane</keyword>
<comment type="caution">
    <text evidence="4">The sequence shown here is derived from an EMBL/GenBank/DDBJ whole genome shotgun (WGS) entry which is preliminary data.</text>
</comment>
<dbReference type="EMBL" id="PUBV01000001">
    <property type="protein sequence ID" value="PWB09821.1"/>
    <property type="molecule type" value="Genomic_DNA"/>
</dbReference>
<dbReference type="InterPro" id="IPR025738">
    <property type="entry name" value="BatD"/>
</dbReference>
<evidence type="ECO:0000256" key="1">
    <source>
        <dbReference type="SAM" id="MobiDB-lite"/>
    </source>
</evidence>
<dbReference type="GeneID" id="93424343"/>
<feature type="signal peptide" evidence="3">
    <location>
        <begin position="1"/>
        <end position="21"/>
    </location>
</feature>
<gene>
    <name evidence="4" type="ORF">C5O25_01020</name>
</gene>
<keyword evidence="2" id="KW-1133">Transmembrane helix</keyword>
<protein>
    <submittedName>
        <fullName evidence="4">Protein BatD</fullName>
    </submittedName>
</protein>
<reference evidence="5" key="1">
    <citation type="submission" date="2018-02" db="EMBL/GenBank/DDBJ databases">
        <authorList>
            <person name="Clavel T."/>
            <person name="Strowig T."/>
        </authorList>
    </citation>
    <scope>NUCLEOTIDE SEQUENCE [LARGE SCALE GENOMIC DNA]</scope>
    <source>
        <strain evidence="5">DSM 100764</strain>
    </source>
</reference>